<dbReference type="EMBL" id="OX465080">
    <property type="protein sequence ID" value="CAI9279651.1"/>
    <property type="molecule type" value="Genomic_DNA"/>
</dbReference>
<dbReference type="AlphaFoldDB" id="A0AA35YSX0"/>
<evidence type="ECO:0000256" key="1">
    <source>
        <dbReference type="SAM" id="MobiDB-lite"/>
    </source>
</evidence>
<feature type="region of interest" description="Disordered" evidence="1">
    <location>
        <begin position="99"/>
        <end position="120"/>
    </location>
</feature>
<organism evidence="2 3">
    <name type="scientific">Lactuca saligna</name>
    <name type="common">Willowleaf lettuce</name>
    <dbReference type="NCBI Taxonomy" id="75948"/>
    <lineage>
        <taxon>Eukaryota</taxon>
        <taxon>Viridiplantae</taxon>
        <taxon>Streptophyta</taxon>
        <taxon>Embryophyta</taxon>
        <taxon>Tracheophyta</taxon>
        <taxon>Spermatophyta</taxon>
        <taxon>Magnoliopsida</taxon>
        <taxon>eudicotyledons</taxon>
        <taxon>Gunneridae</taxon>
        <taxon>Pentapetalae</taxon>
        <taxon>asterids</taxon>
        <taxon>campanulids</taxon>
        <taxon>Asterales</taxon>
        <taxon>Asteraceae</taxon>
        <taxon>Cichorioideae</taxon>
        <taxon>Cichorieae</taxon>
        <taxon>Lactucinae</taxon>
        <taxon>Lactuca</taxon>
    </lineage>
</organism>
<proteinExistence type="predicted"/>
<keyword evidence="3" id="KW-1185">Reference proteome</keyword>
<evidence type="ECO:0000313" key="2">
    <source>
        <dbReference type="EMBL" id="CAI9279651.1"/>
    </source>
</evidence>
<accession>A0AA35YSX0</accession>
<evidence type="ECO:0000313" key="3">
    <source>
        <dbReference type="Proteomes" id="UP001177003"/>
    </source>
</evidence>
<reference evidence="2" key="1">
    <citation type="submission" date="2023-04" db="EMBL/GenBank/DDBJ databases">
        <authorList>
            <person name="Vijverberg K."/>
            <person name="Xiong W."/>
            <person name="Schranz E."/>
        </authorList>
    </citation>
    <scope>NUCLEOTIDE SEQUENCE</scope>
</reference>
<protein>
    <submittedName>
        <fullName evidence="2">Uncharacterized protein</fullName>
    </submittedName>
</protein>
<gene>
    <name evidence="2" type="ORF">LSALG_LOCUS19438</name>
</gene>
<dbReference type="Proteomes" id="UP001177003">
    <property type="component" value="Chromosome 4"/>
</dbReference>
<sequence length="172" mass="20094">MVFSYFITFLENLTKKINCKDVYYCLPHERLSGGLRYNESIFDWIEEENPGKYDLVVENEDEVDDSTFSDVILNDHEEDEVVSSRKPLDDSFLNALCPKKKSEDGSDTDATNEEVDVKPMYPIHDPNQNWKKIVPMLGMKFYDPDELKCLLSNYAVRHVYGLWYKKVIRTGC</sequence>
<feature type="compositionally biased region" description="Acidic residues" evidence="1">
    <location>
        <begin position="105"/>
        <end position="114"/>
    </location>
</feature>
<name>A0AA35YSX0_LACSI</name>